<sequence>MRRFSRFLSTFGAACPEFGVSGRQKSDISPVFCLLSVSHAPFSTNQEPLAAFRPGFFRMTNTASKA</sequence>
<dbReference type="STRING" id="1069534.LRC_00370"/>
<evidence type="ECO:0000313" key="2">
    <source>
        <dbReference type="Proteomes" id="UP000001279"/>
    </source>
</evidence>
<name>G2SPL7_LIGR2</name>
<dbReference type="KEGG" id="lrm:LRC_00370"/>
<gene>
    <name evidence="1" type="ordered locus">LRC_00370</name>
</gene>
<evidence type="ECO:0000313" key="1">
    <source>
        <dbReference type="EMBL" id="AEN77371.1"/>
    </source>
</evidence>
<dbReference type="AlphaFoldDB" id="G2SPL7"/>
<dbReference type="HOGENOM" id="CLU_2825750_0_0_9"/>
<reference evidence="1 2" key="1">
    <citation type="journal article" date="2011" name="Microb. Cell Fact.">
        <title>Genome sequences and comparative genomics of two Lactobacillus ruminis strains from the bovine and human intestinal tracts.</title>
        <authorList>
            <person name="Forde B.M."/>
            <person name="Neville B.A."/>
            <person name="O'Donnell M.M."/>
            <person name="Riboulet-Bisson E."/>
            <person name="Claesson M.J."/>
            <person name="Coghlan A."/>
            <person name="Ross R.P."/>
            <person name="O'Toole P.W."/>
        </authorList>
    </citation>
    <scope>NUCLEOTIDE SEQUENCE [LARGE SCALE GENOMIC DNA]</scope>
    <source>
        <strain evidence="2">ATCC 27782 / RF3</strain>
    </source>
</reference>
<protein>
    <submittedName>
        <fullName evidence="1">Hypothetical secreted protein</fullName>
    </submittedName>
</protein>
<proteinExistence type="predicted"/>
<dbReference type="EMBL" id="CP003032">
    <property type="protein sequence ID" value="AEN77371.1"/>
    <property type="molecule type" value="Genomic_DNA"/>
</dbReference>
<organism evidence="1 2">
    <name type="scientific">Ligilactobacillus ruminis (strain ATCC 27782 / RF3)</name>
    <name type="common">Lactobacillus ruminis</name>
    <dbReference type="NCBI Taxonomy" id="1069534"/>
    <lineage>
        <taxon>Bacteria</taxon>
        <taxon>Bacillati</taxon>
        <taxon>Bacillota</taxon>
        <taxon>Bacilli</taxon>
        <taxon>Lactobacillales</taxon>
        <taxon>Lactobacillaceae</taxon>
        <taxon>Ligilactobacillus</taxon>
    </lineage>
</organism>
<keyword evidence="2" id="KW-1185">Reference proteome</keyword>
<dbReference type="Proteomes" id="UP000001279">
    <property type="component" value="Chromosome"/>
</dbReference>
<accession>G2SPL7</accession>